<sequence>MKHGAEGSWRGLVALDAALLRRHRRFALAALGALLVPALYALIYLSSLWDPSARTGALRAGLVNSDRGAYHRGVEVSMGEQVRQALLRQHLFDWQVFDDREAARQAVRRGELSFAVLIPGDFSEQALPGREAGAARLTIYTSEGNSYSAAGFAKRFAPELAHRVNESLNEQRWALVLETAAGSRLDLATLRERVEQIRDGSGRLADGLHQADLGVRELGRGLTQAQDASQQLHRGAGQLADGSSALATGWRPLAGALRTLDAQRPPAADLEALRQGSQRLVHGQDELGRGLEALQGGSRTLRQGALMLQQASEPIPLVGDDLAEAAAHLGNGAAQLGTGLGQAREASRQLHAGSQQLAAGVQTLTGGVSQAGGALHQIVTALPEDGRIDALAQGAQQLGAGTQALGGGLKQLQAGQDRLQHGLIELDDGSRRLHEALTLLARSLPADLPLPEGSARGLADSVAPRLEVVAPVGSDGAGFAPNFVPMSLWIGAVTAALMFHLRRLPHEAATLARPLQVLGKLAWPAAIVLGQALVMVAMLTLLLDLKVLHLGPFVATVITASLSFLAIVFLLIRWFGDIGKALGLLLLVVQMAAAGAAMPIELASPFFQAIHPWLPLTWVVKALRASLFGAYDGQWLLHWAVVAGCGGAALLGAMLVGRWRLIDRQDYQPGIEFD</sequence>
<comment type="subcellular location">
    <subcellularLocation>
        <location evidence="1">Membrane</location>
        <topology evidence="1">Multi-pass membrane protein</topology>
    </subcellularLocation>
</comment>
<feature type="transmembrane region" description="Helical" evidence="5">
    <location>
        <begin position="521"/>
        <end position="543"/>
    </location>
</feature>
<feature type="transmembrane region" description="Helical" evidence="5">
    <location>
        <begin position="584"/>
        <end position="607"/>
    </location>
</feature>
<evidence type="ECO:0000313" key="7">
    <source>
        <dbReference type="Proteomes" id="UP000026714"/>
    </source>
</evidence>
<proteinExistence type="predicted"/>
<keyword evidence="3 5" id="KW-1133">Transmembrane helix</keyword>
<evidence type="ECO:0000313" key="6">
    <source>
        <dbReference type="EMBL" id="KDB54144.1"/>
    </source>
</evidence>
<keyword evidence="4 5" id="KW-0472">Membrane</keyword>
<dbReference type="EMBL" id="AZRA01000007">
    <property type="protein sequence ID" value="KDB54144.1"/>
    <property type="molecule type" value="Genomic_DNA"/>
</dbReference>
<feature type="transmembrane region" description="Helical" evidence="5">
    <location>
        <begin position="636"/>
        <end position="656"/>
    </location>
</feature>
<keyword evidence="2 5" id="KW-0812">Transmembrane</keyword>
<dbReference type="InterPro" id="IPR017501">
    <property type="entry name" value="Phage_infect_YhgE_C"/>
</dbReference>
<keyword evidence="7" id="KW-1185">Reference proteome</keyword>
<dbReference type="PANTHER" id="PTHR43077:SF10">
    <property type="entry name" value="TRANSPORT PERMEASE PROTEIN"/>
    <property type="match status" value="1"/>
</dbReference>
<dbReference type="PATRIC" id="fig|1286631.3.peg.360"/>
<feature type="transmembrane region" description="Helical" evidence="5">
    <location>
        <begin position="26"/>
        <end position="49"/>
    </location>
</feature>
<dbReference type="Proteomes" id="UP000026714">
    <property type="component" value="Unassembled WGS sequence"/>
</dbReference>
<organism evidence="6 7">
    <name type="scientific">Sphaerotilus natans subsp. natans DSM 6575</name>
    <dbReference type="NCBI Taxonomy" id="1286631"/>
    <lineage>
        <taxon>Bacteria</taxon>
        <taxon>Pseudomonadati</taxon>
        <taxon>Pseudomonadota</taxon>
        <taxon>Betaproteobacteria</taxon>
        <taxon>Burkholderiales</taxon>
        <taxon>Sphaerotilaceae</taxon>
        <taxon>Sphaerotilus</taxon>
    </lineage>
</organism>
<dbReference type="eggNOG" id="COG1511">
    <property type="taxonomic scope" value="Bacteria"/>
</dbReference>
<dbReference type="NCBIfam" id="TIGR03062">
    <property type="entry name" value="pip_yhgE_Cterm"/>
    <property type="match status" value="1"/>
</dbReference>
<dbReference type="AlphaFoldDB" id="A0A059KSE9"/>
<protein>
    <recommendedName>
        <fullName evidence="8">YhgE/Pip domain-containing protein</fullName>
    </recommendedName>
</protein>
<name>A0A059KSE9_9BURK</name>
<dbReference type="RefSeq" id="WP_081837904.1">
    <property type="nucleotide sequence ID" value="NZ_AZRA01000007.1"/>
</dbReference>
<dbReference type="InterPro" id="IPR051328">
    <property type="entry name" value="T7SS_ABC-Transporter"/>
</dbReference>
<dbReference type="NCBIfam" id="TIGR03061">
    <property type="entry name" value="pip_yhgE_Nterm"/>
    <property type="match status" value="1"/>
</dbReference>
<evidence type="ECO:0000256" key="3">
    <source>
        <dbReference type="ARBA" id="ARBA00022989"/>
    </source>
</evidence>
<dbReference type="GO" id="GO:0016020">
    <property type="term" value="C:membrane"/>
    <property type="evidence" value="ECO:0007669"/>
    <property type="project" value="UniProtKB-SubCell"/>
</dbReference>
<dbReference type="InterPro" id="IPR017500">
    <property type="entry name" value="Phage_infect_YhgE_N"/>
</dbReference>
<evidence type="ECO:0000256" key="1">
    <source>
        <dbReference type="ARBA" id="ARBA00004141"/>
    </source>
</evidence>
<dbReference type="PANTHER" id="PTHR43077">
    <property type="entry name" value="TRANSPORT PERMEASE YVFS-RELATED"/>
    <property type="match status" value="1"/>
</dbReference>
<evidence type="ECO:0000256" key="4">
    <source>
        <dbReference type="ARBA" id="ARBA00023136"/>
    </source>
</evidence>
<feature type="transmembrane region" description="Helical" evidence="5">
    <location>
        <begin position="549"/>
        <end position="572"/>
    </location>
</feature>
<reference evidence="6 7" key="1">
    <citation type="journal article" date="2014" name="FEMS Microbiol. Ecol.">
        <title>Sphaerotilus natans encrusted with nanoball-shaped Fe(III) oxide minerals formed by nitrate-reducing mixotrophic Fe(II) oxidation.</title>
        <authorList>
            <person name="Park S."/>
            <person name="Kim D.H."/>
            <person name="Lee J.H."/>
            <person name="Hur H.G."/>
        </authorList>
    </citation>
    <scope>NUCLEOTIDE SEQUENCE [LARGE SCALE GENOMIC DNA]</scope>
    <source>
        <strain evidence="6 7">DSM 6575</strain>
    </source>
</reference>
<evidence type="ECO:0008006" key="8">
    <source>
        <dbReference type="Google" id="ProtNLM"/>
    </source>
</evidence>
<accession>A0A059KSE9</accession>
<evidence type="ECO:0000256" key="5">
    <source>
        <dbReference type="SAM" id="Phobius"/>
    </source>
</evidence>
<comment type="caution">
    <text evidence="6">The sequence shown here is derived from an EMBL/GenBank/DDBJ whole genome shotgun (WGS) entry which is preliminary data.</text>
</comment>
<feature type="transmembrane region" description="Helical" evidence="5">
    <location>
        <begin position="483"/>
        <end position="501"/>
    </location>
</feature>
<gene>
    <name evidence="6" type="ORF">X805_03670</name>
</gene>
<evidence type="ECO:0000256" key="2">
    <source>
        <dbReference type="ARBA" id="ARBA00022692"/>
    </source>
</evidence>